<sequence>MFARNQRSSLNVDPNSTIADLPSHDCQVAADVFGEVVSTQFHERPDLPGVIVVDCDGSVVGVVSRRMFLEQMSQLYSLELYLRRPIRVLLEVLEADRLRLPSTTAVDRAVRQALARPPELLYEPLAVTYPDGSLRLLEMHLLLVAQSQIFAQINTTLNRQKEEARKYADGLKQEQAKVKEYTLKLQTEQLEVQRRNQMLELQGAKLSRQTHQITDLNERFVRVGEHLSSEGKQTFAEMMRSVDAICRSTNRILEIGRALSGELETVNGATQLIERVSQQVRHLSMQAALIVNRSQPDGSSSHLSGFNHITREIGSLGSQTFEASNQVNQIASRFRFQILELMNVARESESVAKSLVKRSQETQSALDELENIIGERRRPTTTAA</sequence>
<evidence type="ECO:0000313" key="2">
    <source>
        <dbReference type="EMBL" id="ERN41551.1"/>
    </source>
</evidence>
<dbReference type="InParanoid" id="U5DIQ5"/>
<reference evidence="2 3" key="1">
    <citation type="submission" date="2013-05" db="EMBL/GenBank/DDBJ databases">
        <title>Draft genome sequence of Rubidibacter lacunae KORDI 51-2.</title>
        <authorList>
            <person name="Choi D.H."/>
            <person name="Noh J.H."/>
            <person name="Kwon K.-K."/>
            <person name="Lee J.-H."/>
            <person name="Ryu J.-Y."/>
        </authorList>
    </citation>
    <scope>NUCLEOTIDE SEQUENCE [LARGE SCALE GENOMIC DNA]</scope>
    <source>
        <strain evidence="2 3">KORDI 51-2</strain>
    </source>
</reference>
<organism evidence="2 3">
    <name type="scientific">Rubidibacter lacunae KORDI 51-2</name>
    <dbReference type="NCBI Taxonomy" id="582515"/>
    <lineage>
        <taxon>Bacteria</taxon>
        <taxon>Bacillati</taxon>
        <taxon>Cyanobacteriota</taxon>
        <taxon>Cyanophyceae</taxon>
        <taxon>Oscillatoriophycideae</taxon>
        <taxon>Chroococcales</taxon>
        <taxon>Aphanothecaceae</taxon>
        <taxon>Rubidibacter</taxon>
    </lineage>
</organism>
<gene>
    <name evidence="2" type="ORF">KR51_00017690</name>
</gene>
<dbReference type="AlphaFoldDB" id="U5DIQ5"/>
<dbReference type="SUPFAM" id="SSF58104">
    <property type="entry name" value="Methyl-accepting chemotaxis protein (MCP) signaling domain"/>
    <property type="match status" value="1"/>
</dbReference>
<name>U5DIQ5_9CHRO</name>
<evidence type="ECO:0000313" key="3">
    <source>
        <dbReference type="Proteomes" id="UP000016960"/>
    </source>
</evidence>
<comment type="caution">
    <text evidence="2">The sequence shown here is derived from an EMBL/GenBank/DDBJ whole genome shotgun (WGS) entry which is preliminary data.</text>
</comment>
<proteinExistence type="predicted"/>
<dbReference type="EMBL" id="ASSJ01000047">
    <property type="protein sequence ID" value="ERN41551.1"/>
    <property type="molecule type" value="Genomic_DNA"/>
</dbReference>
<dbReference type="PATRIC" id="fig|582515.4.peg.2009"/>
<dbReference type="Gene3D" id="1.10.287.950">
    <property type="entry name" value="Methyl-accepting chemotaxis protein"/>
    <property type="match status" value="1"/>
</dbReference>
<accession>U5DIQ5</accession>
<dbReference type="OrthoDB" id="440591at2"/>
<protein>
    <recommendedName>
        <fullName evidence="4">Methyl-accepting chemotaxis protein</fullName>
    </recommendedName>
</protein>
<dbReference type="STRING" id="582515.KR51_00017690"/>
<dbReference type="RefSeq" id="WP_022606593.1">
    <property type="nucleotide sequence ID" value="NZ_ASSJ01000047.1"/>
</dbReference>
<keyword evidence="3" id="KW-1185">Reference proteome</keyword>
<evidence type="ECO:0008006" key="4">
    <source>
        <dbReference type="Google" id="ProtNLM"/>
    </source>
</evidence>
<keyword evidence="1" id="KW-0175">Coiled coil</keyword>
<evidence type="ECO:0000256" key="1">
    <source>
        <dbReference type="SAM" id="Coils"/>
    </source>
</evidence>
<feature type="coiled-coil region" evidence="1">
    <location>
        <begin position="154"/>
        <end position="191"/>
    </location>
</feature>
<dbReference type="Proteomes" id="UP000016960">
    <property type="component" value="Unassembled WGS sequence"/>
</dbReference>
<dbReference type="eggNOG" id="COG0840">
    <property type="taxonomic scope" value="Bacteria"/>
</dbReference>